<protein>
    <submittedName>
        <fullName evidence="1">Uncharacterized protein</fullName>
    </submittedName>
</protein>
<dbReference type="AlphaFoldDB" id="A0A0F3GPN9"/>
<proteinExistence type="predicted"/>
<name>A0A0F3GPN9_9BACT</name>
<gene>
    <name evidence="1" type="ORF">MBAV_003955</name>
</gene>
<dbReference type="EMBL" id="LACI01001703">
    <property type="protein sequence ID" value="KJU83851.1"/>
    <property type="molecule type" value="Genomic_DNA"/>
</dbReference>
<evidence type="ECO:0000313" key="1">
    <source>
        <dbReference type="EMBL" id="KJU83851.1"/>
    </source>
</evidence>
<keyword evidence="2" id="KW-1185">Reference proteome</keyword>
<comment type="caution">
    <text evidence="1">The sequence shown here is derived from an EMBL/GenBank/DDBJ whole genome shotgun (WGS) entry which is preliminary data.</text>
</comment>
<reference evidence="1 2" key="1">
    <citation type="submission" date="2015-02" db="EMBL/GenBank/DDBJ databases">
        <title>Single-cell genomics of uncultivated deep-branching MTB reveals a conserved set of magnetosome genes.</title>
        <authorList>
            <person name="Kolinko S."/>
            <person name="Richter M."/>
            <person name="Glockner F.O."/>
            <person name="Brachmann A."/>
            <person name="Schuler D."/>
        </authorList>
    </citation>
    <scope>NUCLEOTIDE SEQUENCE [LARGE SCALE GENOMIC DNA]</scope>
    <source>
        <strain evidence="1">TM-1</strain>
    </source>
</reference>
<accession>A0A0F3GPN9</accession>
<organism evidence="1 2">
    <name type="scientific">Candidatus Magnetobacterium bavaricum</name>
    <dbReference type="NCBI Taxonomy" id="29290"/>
    <lineage>
        <taxon>Bacteria</taxon>
        <taxon>Pseudomonadati</taxon>
        <taxon>Nitrospirota</taxon>
        <taxon>Thermodesulfovibrionia</taxon>
        <taxon>Thermodesulfovibrionales</taxon>
        <taxon>Candidatus Magnetobacteriaceae</taxon>
        <taxon>Candidatus Magnetobacterium</taxon>
    </lineage>
</organism>
<sequence>MGGYLRPVHDVHVDVALVLVLPDDIALAVAVEVGNSLDVPVCRNTFYGVIAAG</sequence>
<evidence type="ECO:0000313" key="2">
    <source>
        <dbReference type="Proteomes" id="UP000033423"/>
    </source>
</evidence>
<dbReference type="Proteomes" id="UP000033423">
    <property type="component" value="Unassembled WGS sequence"/>
</dbReference>